<reference evidence="4 5" key="1">
    <citation type="submission" date="2018-06" db="EMBL/GenBank/DDBJ databases">
        <title>Comparative genomics reveals the genomic features of Rhizophagus irregularis, R. cerebriforme, R. diaphanum and Gigaspora rosea, and their symbiotic lifestyle signature.</title>
        <authorList>
            <person name="Morin E."/>
            <person name="San Clemente H."/>
            <person name="Chen E.C.H."/>
            <person name="De La Providencia I."/>
            <person name="Hainaut M."/>
            <person name="Kuo A."/>
            <person name="Kohler A."/>
            <person name="Murat C."/>
            <person name="Tang N."/>
            <person name="Roy S."/>
            <person name="Loubradou J."/>
            <person name="Henrissat B."/>
            <person name="Grigoriev I.V."/>
            <person name="Corradi N."/>
            <person name="Roux C."/>
            <person name="Martin F.M."/>
        </authorList>
    </citation>
    <scope>NUCLEOTIDE SEQUENCE [LARGE SCALE GENOMIC DNA]</scope>
    <source>
        <strain evidence="4 5">DAOM 194757</strain>
    </source>
</reference>
<evidence type="ECO:0000256" key="2">
    <source>
        <dbReference type="ARBA" id="ARBA00022552"/>
    </source>
</evidence>
<gene>
    <name evidence="4" type="ORF">C2G38_1981984</name>
</gene>
<dbReference type="EMBL" id="QKWP01001430">
    <property type="protein sequence ID" value="RIB08990.1"/>
    <property type="molecule type" value="Genomic_DNA"/>
</dbReference>
<keyword evidence="5" id="KW-1185">Reference proteome</keyword>
<proteinExistence type="inferred from homology"/>
<feature type="region of interest" description="Disordered" evidence="3">
    <location>
        <begin position="127"/>
        <end position="175"/>
    </location>
</feature>
<organism evidence="4 5">
    <name type="scientific">Gigaspora rosea</name>
    <dbReference type="NCBI Taxonomy" id="44941"/>
    <lineage>
        <taxon>Eukaryota</taxon>
        <taxon>Fungi</taxon>
        <taxon>Fungi incertae sedis</taxon>
        <taxon>Mucoromycota</taxon>
        <taxon>Glomeromycotina</taxon>
        <taxon>Glomeromycetes</taxon>
        <taxon>Diversisporales</taxon>
        <taxon>Gigasporaceae</taxon>
        <taxon>Gigaspora</taxon>
    </lineage>
</organism>
<feature type="compositionally biased region" description="Polar residues" evidence="3">
    <location>
        <begin position="159"/>
        <end position="169"/>
    </location>
</feature>
<keyword evidence="2" id="KW-0698">rRNA processing</keyword>
<evidence type="ECO:0000313" key="5">
    <source>
        <dbReference type="Proteomes" id="UP000266673"/>
    </source>
</evidence>
<evidence type="ECO:0000313" key="4">
    <source>
        <dbReference type="EMBL" id="RIB08990.1"/>
    </source>
</evidence>
<name>A0A397UFP2_9GLOM</name>
<protein>
    <submittedName>
        <fullName evidence="4">Pre-rRNA-processing protein TSR2-domain-containing protein</fullName>
    </submittedName>
</protein>
<comment type="similarity">
    <text evidence="1">Belongs to the TSR2 family.</text>
</comment>
<dbReference type="Pfam" id="PF10273">
    <property type="entry name" value="WGG"/>
    <property type="match status" value="1"/>
</dbReference>
<dbReference type="OrthoDB" id="263560at2759"/>
<dbReference type="InterPro" id="IPR019398">
    <property type="entry name" value="Pre-rRNA_process_TSR2"/>
</dbReference>
<dbReference type="Proteomes" id="UP000266673">
    <property type="component" value="Unassembled WGS sequence"/>
</dbReference>
<feature type="compositionally biased region" description="Acidic residues" evidence="3">
    <location>
        <begin position="135"/>
        <end position="158"/>
    </location>
</feature>
<dbReference type="PANTHER" id="PTHR21250">
    <property type="entry name" value="PRE-RRNA-PROCESSING PROTEIN TSR2 HOMOLOG"/>
    <property type="match status" value="1"/>
</dbReference>
<accession>A0A397UFP2</accession>
<evidence type="ECO:0000256" key="3">
    <source>
        <dbReference type="SAM" id="MobiDB-lite"/>
    </source>
</evidence>
<dbReference type="AlphaFoldDB" id="A0A397UFP2"/>
<sequence length="190" mass="21730">MSTVQIQNDKFYQAVTYVFKSWTALKLAVEMQWGGVDSEDKHDWLVDVVVEYFGKHGKETYAEDVESILQQVMADEFNTLLEDDSAYQVSKDLIKLYAECIEGNYSSIDLLRSRHATSVNNNIASSKKVKSQLQIEDDDDDDGENEDTEIIDAMDTSEDVSSNNQNKMYSSKKEPIIDDEGFQLVTKRRK</sequence>
<dbReference type="GO" id="GO:0006364">
    <property type="term" value="P:rRNA processing"/>
    <property type="evidence" value="ECO:0007669"/>
    <property type="project" value="UniProtKB-KW"/>
</dbReference>
<evidence type="ECO:0000256" key="1">
    <source>
        <dbReference type="ARBA" id="ARBA00006524"/>
    </source>
</evidence>
<dbReference type="STRING" id="44941.A0A397UFP2"/>
<comment type="caution">
    <text evidence="4">The sequence shown here is derived from an EMBL/GenBank/DDBJ whole genome shotgun (WGS) entry which is preliminary data.</text>
</comment>